<sequence>MKSSIISLSDLAIKKVRELLAKDEKAIGLKVGVKSGGCSGLSYEFAYMYEHDPKYEKVVCADISIFIEPSAVMHILGTVMDYTGDKFSSSFIFTNPNAISQCGCGKSFSTKSAN</sequence>
<comment type="similarity">
    <text evidence="1">Belongs to the HesB/IscA family.</text>
</comment>
<evidence type="ECO:0000256" key="1">
    <source>
        <dbReference type="ARBA" id="ARBA00006718"/>
    </source>
</evidence>
<dbReference type="SUPFAM" id="SSF89360">
    <property type="entry name" value="HesB-like domain"/>
    <property type="match status" value="1"/>
</dbReference>
<dbReference type="InterPro" id="IPR017870">
    <property type="entry name" value="FeS_cluster_insertion_CS"/>
</dbReference>
<dbReference type="RefSeq" id="WP_322497728.1">
    <property type="nucleotide sequence ID" value="NZ_JARGYT010000031.1"/>
</dbReference>
<dbReference type="InterPro" id="IPR016092">
    <property type="entry name" value="ATAP"/>
</dbReference>
<accession>A0ABU5L801</accession>
<dbReference type="NCBIfam" id="TIGR00049">
    <property type="entry name" value="iron-sulfur cluster assembly accessory protein"/>
    <property type="match status" value="1"/>
</dbReference>
<evidence type="ECO:0000313" key="3">
    <source>
        <dbReference type="EMBL" id="MDZ5762251.1"/>
    </source>
</evidence>
<gene>
    <name evidence="3" type="ORF">Cyrtocomes_00627</name>
</gene>
<dbReference type="PANTHER" id="PTHR10072">
    <property type="entry name" value="IRON-SULFUR CLUSTER ASSEMBLY PROTEIN"/>
    <property type="match status" value="1"/>
</dbReference>
<evidence type="ECO:0000313" key="4">
    <source>
        <dbReference type="Proteomes" id="UP001293791"/>
    </source>
</evidence>
<dbReference type="Pfam" id="PF01521">
    <property type="entry name" value="Fe-S_biosyn"/>
    <property type="match status" value="1"/>
</dbReference>
<dbReference type="InterPro" id="IPR000361">
    <property type="entry name" value="ATAP_core_dom"/>
</dbReference>
<reference evidence="3 4" key="1">
    <citation type="submission" date="2023-02" db="EMBL/GenBank/DDBJ databases">
        <title>Host association and intracellularity evolved multiple times independently in the Rickettsiales.</title>
        <authorList>
            <person name="Castelli M."/>
            <person name="Nardi T."/>
            <person name="Gammuto L."/>
            <person name="Bellinzona G."/>
            <person name="Sabaneyeva E."/>
            <person name="Potekhin A."/>
            <person name="Serra V."/>
            <person name="Petroni G."/>
            <person name="Sassera D."/>
        </authorList>
    </citation>
    <scope>NUCLEOTIDE SEQUENCE [LARGE SCALE GENOMIC DNA]</scope>
    <source>
        <strain evidence="3 4">BOD18</strain>
    </source>
</reference>
<evidence type="ECO:0000259" key="2">
    <source>
        <dbReference type="Pfam" id="PF01521"/>
    </source>
</evidence>
<proteinExistence type="inferred from homology"/>
<dbReference type="Proteomes" id="UP001293791">
    <property type="component" value="Unassembled WGS sequence"/>
</dbReference>
<name>A0ABU5L801_9RICK</name>
<organism evidence="3 4">
    <name type="scientific">Candidatus Cyrtobacter comes</name>
    <dbReference type="NCBI Taxonomy" id="675776"/>
    <lineage>
        <taxon>Bacteria</taxon>
        <taxon>Pseudomonadati</taxon>
        <taxon>Pseudomonadota</taxon>
        <taxon>Alphaproteobacteria</taxon>
        <taxon>Rickettsiales</taxon>
        <taxon>Candidatus Midichloriaceae</taxon>
        <taxon>Candidatus Cyrtobacter</taxon>
    </lineage>
</organism>
<dbReference type="PANTHER" id="PTHR10072:SF41">
    <property type="entry name" value="IRON-SULFUR CLUSTER ASSEMBLY 1 HOMOLOG, MITOCHONDRIAL"/>
    <property type="match status" value="1"/>
</dbReference>
<dbReference type="InterPro" id="IPR050322">
    <property type="entry name" value="Fe-S_cluster_asmbl/transfer"/>
</dbReference>
<dbReference type="InterPro" id="IPR035903">
    <property type="entry name" value="HesB-like_dom_sf"/>
</dbReference>
<comment type="caution">
    <text evidence="3">The sequence shown here is derived from an EMBL/GenBank/DDBJ whole genome shotgun (WGS) entry which is preliminary data.</text>
</comment>
<protein>
    <submittedName>
        <fullName evidence="3">Iron-binding protein IscA</fullName>
    </submittedName>
</protein>
<feature type="domain" description="Core" evidence="2">
    <location>
        <begin position="6"/>
        <end position="106"/>
    </location>
</feature>
<keyword evidence="4" id="KW-1185">Reference proteome</keyword>
<dbReference type="Gene3D" id="2.60.300.12">
    <property type="entry name" value="HesB-like domain"/>
    <property type="match status" value="1"/>
</dbReference>
<dbReference type="PROSITE" id="PS01152">
    <property type="entry name" value="HESB"/>
    <property type="match status" value="1"/>
</dbReference>
<dbReference type="EMBL" id="JARGYT010000031">
    <property type="protein sequence ID" value="MDZ5762251.1"/>
    <property type="molecule type" value="Genomic_DNA"/>
</dbReference>